<keyword evidence="2" id="KW-1185">Reference proteome</keyword>
<sequence length="117" mass="13678">MDLPSNPATTRIRQIIINAEQPDNAGLFSLWFDLEGLEADELSEKARIAAAQSCVRLLLDAYADTLNPRHWRLQCLDQIYRPLMTLKRLVKTKQQQIEFQQLMQELRVISHFFQTHL</sequence>
<accession>A0A4U1BQC4</accession>
<comment type="caution">
    <text evidence="1">The sequence shown here is derived from an EMBL/GenBank/DDBJ whole genome shotgun (WGS) entry which is preliminary data.</text>
</comment>
<dbReference type="Proteomes" id="UP000305675">
    <property type="component" value="Unassembled WGS sequence"/>
</dbReference>
<dbReference type="OrthoDB" id="8900369at2"/>
<proteinExistence type="predicted"/>
<gene>
    <name evidence="1" type="ORF">FCL42_05155</name>
</gene>
<name>A0A4U1BQC4_9GAMM</name>
<dbReference type="RefSeq" id="WP_136862326.1">
    <property type="nucleotide sequence ID" value="NZ_SWCJ01000003.1"/>
</dbReference>
<reference evidence="1 2" key="1">
    <citation type="submission" date="2019-04" db="EMBL/GenBank/DDBJ databases">
        <authorList>
            <person name="Hwang J.C."/>
        </authorList>
    </citation>
    <scope>NUCLEOTIDE SEQUENCE [LARGE SCALE GENOMIC DNA]</scope>
    <source>
        <strain evidence="1 2">IMCC35002</strain>
    </source>
</reference>
<evidence type="ECO:0000313" key="2">
    <source>
        <dbReference type="Proteomes" id="UP000305675"/>
    </source>
</evidence>
<dbReference type="AlphaFoldDB" id="A0A4U1BQC4"/>
<organism evidence="1 2">
    <name type="scientific">Ferrimonas aestuarii</name>
    <dbReference type="NCBI Taxonomy" id="2569539"/>
    <lineage>
        <taxon>Bacteria</taxon>
        <taxon>Pseudomonadati</taxon>
        <taxon>Pseudomonadota</taxon>
        <taxon>Gammaproteobacteria</taxon>
        <taxon>Alteromonadales</taxon>
        <taxon>Ferrimonadaceae</taxon>
        <taxon>Ferrimonas</taxon>
    </lineage>
</organism>
<dbReference type="EMBL" id="SWCJ01000003">
    <property type="protein sequence ID" value="TKB56522.1"/>
    <property type="molecule type" value="Genomic_DNA"/>
</dbReference>
<protein>
    <submittedName>
        <fullName evidence="1">Uncharacterized protein</fullName>
    </submittedName>
</protein>
<evidence type="ECO:0000313" key="1">
    <source>
        <dbReference type="EMBL" id="TKB56522.1"/>
    </source>
</evidence>